<proteinExistence type="predicted"/>
<gene>
    <name evidence="6" type="ORF">GTW51_08760</name>
</gene>
<organism evidence="6 7">
    <name type="scientific">Aurantimonas aggregata</name>
    <dbReference type="NCBI Taxonomy" id="2047720"/>
    <lineage>
        <taxon>Bacteria</taxon>
        <taxon>Pseudomonadati</taxon>
        <taxon>Pseudomonadota</taxon>
        <taxon>Alphaproteobacteria</taxon>
        <taxon>Hyphomicrobiales</taxon>
        <taxon>Aurantimonadaceae</taxon>
        <taxon>Aurantimonas</taxon>
    </lineage>
</organism>
<dbReference type="PROSITE" id="PS50043">
    <property type="entry name" value="HTH_LUXR_2"/>
    <property type="match status" value="1"/>
</dbReference>
<protein>
    <recommendedName>
        <fullName evidence="5">HTH luxR-type domain-containing protein</fullName>
    </recommendedName>
</protein>
<keyword evidence="1" id="KW-0805">Transcription regulation</keyword>
<dbReference type="EMBL" id="JAAAMJ010000004">
    <property type="protein sequence ID" value="NDV86792.1"/>
    <property type="molecule type" value="Genomic_DNA"/>
</dbReference>
<dbReference type="PRINTS" id="PR00038">
    <property type="entry name" value="HTHLUXR"/>
</dbReference>
<feature type="domain" description="HTH luxR-type" evidence="5">
    <location>
        <begin position="71"/>
        <end position="136"/>
    </location>
</feature>
<feature type="compositionally biased region" description="Polar residues" evidence="4">
    <location>
        <begin position="57"/>
        <end position="72"/>
    </location>
</feature>
<evidence type="ECO:0000256" key="2">
    <source>
        <dbReference type="ARBA" id="ARBA00023125"/>
    </source>
</evidence>
<dbReference type="Proteomes" id="UP000476332">
    <property type="component" value="Unassembled WGS sequence"/>
</dbReference>
<accession>A0A6L9MGU0</accession>
<evidence type="ECO:0000256" key="1">
    <source>
        <dbReference type="ARBA" id="ARBA00023015"/>
    </source>
</evidence>
<dbReference type="PANTHER" id="PTHR44688:SF16">
    <property type="entry name" value="DNA-BINDING TRANSCRIPTIONAL ACTIVATOR DEVR_DOSR"/>
    <property type="match status" value="1"/>
</dbReference>
<dbReference type="SUPFAM" id="SSF46894">
    <property type="entry name" value="C-terminal effector domain of the bipartite response regulators"/>
    <property type="match status" value="1"/>
</dbReference>
<feature type="region of interest" description="Disordered" evidence="4">
    <location>
        <begin position="1"/>
        <end position="77"/>
    </location>
</feature>
<feature type="compositionally biased region" description="Basic and acidic residues" evidence="4">
    <location>
        <begin position="21"/>
        <end position="32"/>
    </location>
</feature>
<dbReference type="PROSITE" id="PS00622">
    <property type="entry name" value="HTH_LUXR_1"/>
    <property type="match status" value="1"/>
</dbReference>
<dbReference type="CDD" id="cd06170">
    <property type="entry name" value="LuxR_C_like"/>
    <property type="match status" value="1"/>
</dbReference>
<evidence type="ECO:0000256" key="4">
    <source>
        <dbReference type="SAM" id="MobiDB-lite"/>
    </source>
</evidence>
<name>A0A6L9MGU0_9HYPH</name>
<dbReference type="Gene3D" id="1.10.10.10">
    <property type="entry name" value="Winged helix-like DNA-binding domain superfamily/Winged helix DNA-binding domain"/>
    <property type="match status" value="1"/>
</dbReference>
<reference evidence="6 7" key="1">
    <citation type="submission" date="2020-01" db="EMBL/GenBank/DDBJ databases">
        <title>Genomes of bacteria type strains.</title>
        <authorList>
            <person name="Chen J."/>
            <person name="Zhu S."/>
            <person name="Chen J."/>
        </authorList>
    </citation>
    <scope>NUCLEOTIDE SEQUENCE [LARGE SCALE GENOMIC DNA]</scope>
    <source>
        <strain evidence="6 7">KCTC 52919</strain>
    </source>
</reference>
<keyword evidence="2" id="KW-0238">DNA-binding</keyword>
<keyword evidence="3" id="KW-0804">Transcription</keyword>
<dbReference type="InterPro" id="IPR016032">
    <property type="entry name" value="Sig_transdc_resp-reg_C-effctor"/>
</dbReference>
<dbReference type="InterPro" id="IPR000792">
    <property type="entry name" value="Tscrpt_reg_LuxR_C"/>
</dbReference>
<sequence>MGVVNRLGASEGDGRQVVSASERRFRAAKEPDGVPSANNGDGAPPNRQVSEHAVPAQENSRTVSGWGDQSASSRKERLSEREMEILNYLSSGFSNKVIARKCCISDATVKVHVKSILRKLGVSNRTQAAVWAMHNIEADAAFATAIKPVNENKMEVSSAILRTGDPLDSRTELIPRRSGTNGLC</sequence>
<dbReference type="SMART" id="SM00421">
    <property type="entry name" value="HTH_LUXR"/>
    <property type="match status" value="1"/>
</dbReference>
<dbReference type="AlphaFoldDB" id="A0A6L9MGU0"/>
<evidence type="ECO:0000313" key="7">
    <source>
        <dbReference type="Proteomes" id="UP000476332"/>
    </source>
</evidence>
<dbReference type="GO" id="GO:0003677">
    <property type="term" value="F:DNA binding"/>
    <property type="evidence" value="ECO:0007669"/>
    <property type="project" value="UniProtKB-KW"/>
</dbReference>
<dbReference type="PANTHER" id="PTHR44688">
    <property type="entry name" value="DNA-BINDING TRANSCRIPTIONAL ACTIVATOR DEVR_DOSR"/>
    <property type="match status" value="1"/>
</dbReference>
<keyword evidence="7" id="KW-1185">Reference proteome</keyword>
<evidence type="ECO:0000259" key="5">
    <source>
        <dbReference type="PROSITE" id="PS50043"/>
    </source>
</evidence>
<dbReference type="GO" id="GO:0006355">
    <property type="term" value="P:regulation of DNA-templated transcription"/>
    <property type="evidence" value="ECO:0007669"/>
    <property type="project" value="InterPro"/>
</dbReference>
<comment type="caution">
    <text evidence="6">The sequence shown here is derived from an EMBL/GenBank/DDBJ whole genome shotgun (WGS) entry which is preliminary data.</text>
</comment>
<dbReference type="Pfam" id="PF00196">
    <property type="entry name" value="GerE"/>
    <property type="match status" value="1"/>
</dbReference>
<dbReference type="InterPro" id="IPR036388">
    <property type="entry name" value="WH-like_DNA-bd_sf"/>
</dbReference>
<evidence type="ECO:0000256" key="3">
    <source>
        <dbReference type="ARBA" id="ARBA00023163"/>
    </source>
</evidence>
<evidence type="ECO:0000313" key="6">
    <source>
        <dbReference type="EMBL" id="NDV86792.1"/>
    </source>
</evidence>